<name>C3X400_9BURK</name>
<evidence type="ECO:0000313" key="2">
    <source>
        <dbReference type="Proteomes" id="UP000003973"/>
    </source>
</evidence>
<dbReference type="AlphaFoldDB" id="C3X400"/>
<reference evidence="1" key="1">
    <citation type="submission" date="2011-10" db="EMBL/GenBank/DDBJ databases">
        <title>The Genome Sequence of Oxalobacter formigenes HOxBLS.</title>
        <authorList>
            <consortium name="The Broad Institute Genome Sequencing Platform"/>
            <person name="Earl A."/>
            <person name="Ward D."/>
            <person name="Feldgarden M."/>
            <person name="Gevers D."/>
            <person name="Allison M.J."/>
            <person name="Humphrey S."/>
            <person name="Young S.K."/>
            <person name="Zeng Q."/>
            <person name="Gargeya S."/>
            <person name="Fitzgerald M."/>
            <person name="Haas B."/>
            <person name="Abouelleil A."/>
            <person name="Alvarado L."/>
            <person name="Arachchi H.M."/>
            <person name="Berlin A."/>
            <person name="Brown A."/>
            <person name="Chapman S.B."/>
            <person name="Chen Z."/>
            <person name="Dunbar C."/>
            <person name="Freedman E."/>
            <person name="Gearin G."/>
            <person name="Goldberg J."/>
            <person name="Griggs A."/>
            <person name="Gujja S."/>
            <person name="Heiman D."/>
            <person name="Howarth C."/>
            <person name="Larson L."/>
            <person name="Lui A."/>
            <person name="MacDonald P.J.P."/>
            <person name="Montmayeur A."/>
            <person name="Murphy C."/>
            <person name="Neiman D."/>
            <person name="Pearson M."/>
            <person name="Priest M."/>
            <person name="Roberts A."/>
            <person name="Saif S."/>
            <person name="Shea T."/>
            <person name="Shenoy N."/>
            <person name="Sisk P."/>
            <person name="Stolte C."/>
            <person name="Sykes S."/>
            <person name="Wortman J."/>
            <person name="Nusbaum C."/>
            <person name="Birren B."/>
        </authorList>
    </citation>
    <scope>NUCLEOTIDE SEQUENCE [LARGE SCALE GENOMIC DNA]</scope>
    <source>
        <strain evidence="1">HOxBLS</strain>
    </source>
</reference>
<dbReference type="Proteomes" id="UP000003973">
    <property type="component" value="Unassembled WGS sequence"/>
</dbReference>
<dbReference type="HOGENOM" id="CLU_2509510_0_0_4"/>
<comment type="caution">
    <text evidence="1">The sequence shown here is derived from an EMBL/GenBank/DDBJ whole genome shotgun (WGS) entry which is preliminary data.</text>
</comment>
<keyword evidence="2" id="KW-1185">Reference proteome</keyword>
<evidence type="ECO:0000313" key="1">
    <source>
        <dbReference type="EMBL" id="EEO27936.1"/>
    </source>
</evidence>
<protein>
    <submittedName>
        <fullName evidence="1">Uncharacterized protein</fullName>
    </submittedName>
</protein>
<proteinExistence type="predicted"/>
<dbReference type="EMBL" id="ACDP02000010">
    <property type="protein sequence ID" value="EEO27936.1"/>
    <property type="molecule type" value="Genomic_DNA"/>
</dbReference>
<accession>C3X400</accession>
<dbReference type="RefSeq" id="WP_005877285.1">
    <property type="nucleotide sequence ID" value="NZ_CABMNL010000001.1"/>
</dbReference>
<sequence>MREPDQLGDKFVSKKVLEALGIAVPEDALGFYVKGKTLYIEAMNTEDTPAGLMINVEPVEVPLTDEQVNRLKEDGLYSSQGFRLG</sequence>
<gene>
    <name evidence="1" type="ORF">OFAG_01089</name>
</gene>
<organism evidence="1 2">
    <name type="scientific">Oxalobacter paraformigenes</name>
    <dbReference type="NCBI Taxonomy" id="556268"/>
    <lineage>
        <taxon>Bacteria</taxon>
        <taxon>Pseudomonadati</taxon>
        <taxon>Pseudomonadota</taxon>
        <taxon>Betaproteobacteria</taxon>
        <taxon>Burkholderiales</taxon>
        <taxon>Oxalobacteraceae</taxon>
        <taxon>Oxalobacter</taxon>
    </lineage>
</organism>